<evidence type="ECO:0000313" key="1">
    <source>
        <dbReference type="EMBL" id="RHZ45106.1"/>
    </source>
</evidence>
<sequence>MSSKLEAKDKSSDAPVKKLTEIAKYFSELTLLFDFLKNYSLCEKHYNNIVAKSSFIKQLTKTDNSIFLDLNKNNRKKLKISTNDNKFQVFNSDPFEKTFVDFGIRLDERFTDQEDRIKSIIEITKKERSNLFENISNLIKNHKRFSLSSLLEYSSSKWLAERNPVVVKFIKTLTDNENKHYNEGEKFFKRAVVINAIYGSQHLKYVSAINLVASAVKYLLARSKIIVDIDNHIISSAFDNKQKGQKNYLDRRYNTVVFHTVTSFVAFHYDQSNDIQDTDPWLHFEPSKKQYEELFDLSSGMKNEIHEELTNYLTIILEELRIEKNQEKNMIDELVHYQNQTGYMKKCSVCQTSNIDNKKWVYPKCHNKLLIISEINKQFDEPSDITNITEKSININPYIFKEAQSVPESEVYTPQLFVSDQIRVNPNSIANIRKVLEHIKEISGIKDGSHKWFVVTCDGVLYHHIQKIKKDYPWLILIPGALHEEINMYQYAMASELMWPYVISEENLSVEDYLEWAQNQTDPIFKLNKTNVCVYLVRHDTILEEINKALKSLIPPIPSQQHWKIAARYSEKETHGPRVRSSFITKSRRFQVQIRKTQFVNPNVDNRIFQNISEMKRFSEVSRMKRIEFINAKLINKTSLGIWHPIPVTCEEADRQKAENSLTKSQILLIINSLIPLLDDLDQLRFRSLSSKSRDDLINIPQEIRNILNESSINMDKEE</sequence>
<organism evidence="1 2">
    <name type="scientific">Diversispora epigaea</name>
    <dbReference type="NCBI Taxonomy" id="1348612"/>
    <lineage>
        <taxon>Eukaryota</taxon>
        <taxon>Fungi</taxon>
        <taxon>Fungi incertae sedis</taxon>
        <taxon>Mucoromycota</taxon>
        <taxon>Glomeromycotina</taxon>
        <taxon>Glomeromycetes</taxon>
        <taxon>Diversisporales</taxon>
        <taxon>Diversisporaceae</taxon>
        <taxon>Diversispora</taxon>
    </lineage>
</organism>
<protein>
    <submittedName>
        <fullName evidence="1">Uncharacterized protein</fullName>
    </submittedName>
</protein>
<dbReference type="Proteomes" id="UP000266861">
    <property type="component" value="Unassembled WGS sequence"/>
</dbReference>
<dbReference type="AlphaFoldDB" id="A0A397G6W3"/>
<reference evidence="1 2" key="1">
    <citation type="submission" date="2018-08" db="EMBL/GenBank/DDBJ databases">
        <title>Genome and evolution of the arbuscular mycorrhizal fungus Diversispora epigaea (formerly Glomus versiforme) and its bacterial endosymbionts.</title>
        <authorList>
            <person name="Sun X."/>
            <person name="Fei Z."/>
            <person name="Harrison M."/>
        </authorList>
    </citation>
    <scope>NUCLEOTIDE SEQUENCE [LARGE SCALE GENOMIC DNA]</scope>
    <source>
        <strain evidence="1 2">IT104</strain>
    </source>
</reference>
<comment type="caution">
    <text evidence="1">The sequence shown here is derived from an EMBL/GenBank/DDBJ whole genome shotgun (WGS) entry which is preliminary data.</text>
</comment>
<accession>A0A397G6W3</accession>
<proteinExistence type="predicted"/>
<name>A0A397G6W3_9GLOM</name>
<dbReference type="EMBL" id="PQFF01000556">
    <property type="protein sequence ID" value="RHZ45106.1"/>
    <property type="molecule type" value="Genomic_DNA"/>
</dbReference>
<dbReference type="OrthoDB" id="10063844at2759"/>
<evidence type="ECO:0000313" key="2">
    <source>
        <dbReference type="Proteomes" id="UP000266861"/>
    </source>
</evidence>
<gene>
    <name evidence="1" type="ORF">Glove_691g8</name>
</gene>
<keyword evidence="2" id="KW-1185">Reference proteome</keyword>